<organism evidence="1 2">
    <name type="scientific">Leptonema illini</name>
    <dbReference type="NCBI Taxonomy" id="183"/>
    <lineage>
        <taxon>Bacteria</taxon>
        <taxon>Pseudomonadati</taxon>
        <taxon>Spirochaetota</taxon>
        <taxon>Spirochaetia</taxon>
        <taxon>Leptospirales</taxon>
        <taxon>Leptospiraceae</taxon>
        <taxon>Leptonema</taxon>
    </lineage>
</organism>
<comment type="caution">
    <text evidence="1">The sequence shown here is derived from an EMBL/GenBank/DDBJ whole genome shotgun (WGS) entry which is preliminary data.</text>
</comment>
<dbReference type="EMBL" id="WBUI01000003">
    <property type="protein sequence ID" value="KAB2934289.1"/>
    <property type="molecule type" value="Genomic_DNA"/>
</dbReference>
<protein>
    <recommendedName>
        <fullName evidence="3">Tubulin like</fullName>
    </recommendedName>
</protein>
<sequence length="1272" mass="146925">MGENLFHQSAVRVLKDDLPMVRKSLILGLGGSGMKGILSGRNYIEKNMPAEARRYLRWIGIDTTDIGTSIEGKGGSYRFPGDQQFYQDDQRMLYIGAPTPADLSIEYLRKLRTEDPAYRWLPDPDVFNISTRSGQGANQTRALGRLAFFHNFEKIRNTLIKEKEMLESLSNDPKYFRLMDVQEQSQPEVMRVVIRPEAGRNRYYIDEQIPRHHDVLKLTMDEQMRSILCPHLPPEDVHLRIFPRDEKGSYFEISPERAPKEMVFELRHAPRAGQISIFITGSVVGGTGNGMILDMAALIRDIFKDTWPQPKIYGVIVLPSAFKRVVYNRNARANAYAALKEFDYFMSGNPFQAIYPGGHTIHFEDRIFNDGMLYLLDVENLSGNVLQDRDQVQELTGQFIYTFVASTAGGAIEERMVNDSTRTNIYYPLEGAEPKRRASYNSFGISRVMYPAPQMRDIGFRLVSMKVIRSFYSPVNVELLKETFGDLSRGLVRALRLNAKLIFQRMYPDYRMDWQAEFNPYRDRLARALQKKDANEVYSILDLLNRDYGRGEMENHKSRMLRRMESRWKLELEKAEQVMRDMVATVTKDPKRGFLFCQELIKQIFQRLESYQAHYYKCRVGLQFYADSEISKLLGELEQKADAQKAEAVYQMVRTNHLQLMHETMLQASEEFIRDMKSVLYRLRNELLNPLDEKLRLLSRRFEEEVQSLHFELLQKINPLFFYLVNKEEIKNFVNRYFAARISVDDLCNEVDFLAMDRGDDTFQIVQTWLIGKKGIAVLELSEDELNAMIQSEAGADILDKKPDEARDILYNAEKASLQIDEATMTEIEIETLRLGLYKIIRKRFEGFNFESISIEKVLSDRKIPLKNLLEKLDGFSRPYITVDASGLKAMEYYRTISRFAINVFEEGDTIPEKSKNDLPSRMDHYLKRQQAELDISVECFELPNLCKPYEIMSVGVGLGLPLYRMPSLKDSEADYHAVIAERAHPLHIFNDAEFDAKYFPDPFRWKNYINPAQLWKGLVHYELVVKNAAGAYEYDPALHDDLRRITSGSQYRKSVEGAFSQIEQSGGVKSMDAATFAKALASLGYLKKNSSGQIGFRKDYDRVIRDILDGDGTGDRATAAGLSKEAYIEKHIPSPVFASIAELVKWTLQQAAVQKFLMHDMQRIQRETAGNEITGAAINVPDARLAEVKLPVYRDEIDFYDYFQAEGSLEWQNYLKGKIVERIDAIVRRYRKAEDPTLPDRAKIDQYLVENAERIPFVAAWEVRVNHRVIR</sequence>
<evidence type="ECO:0000313" key="1">
    <source>
        <dbReference type="EMBL" id="KAB2934289.1"/>
    </source>
</evidence>
<accession>A0A833H3T4</accession>
<reference evidence="1 2" key="1">
    <citation type="submission" date="2019-10" db="EMBL/GenBank/DDBJ databases">
        <title>Extracellular Electron Transfer in a Candidatus Methanoperedens spp. Enrichment Culture.</title>
        <authorList>
            <person name="Berger S."/>
            <person name="Rangel Shaw D."/>
            <person name="Berben T."/>
            <person name="In 'T Zandt M."/>
            <person name="Frank J."/>
            <person name="Reimann J."/>
            <person name="Jetten M.S.M."/>
            <person name="Welte C.U."/>
        </authorList>
    </citation>
    <scope>NUCLEOTIDE SEQUENCE [LARGE SCALE GENOMIC DNA]</scope>
    <source>
        <strain evidence="1">SB12</strain>
    </source>
</reference>
<dbReference type="Gene3D" id="3.40.50.1440">
    <property type="entry name" value="Tubulin/FtsZ, GTPase domain"/>
    <property type="match status" value="1"/>
</dbReference>
<dbReference type="InterPro" id="IPR036525">
    <property type="entry name" value="Tubulin/FtsZ_GTPase_sf"/>
</dbReference>
<dbReference type="SUPFAM" id="SSF52490">
    <property type="entry name" value="Tubulin nucleotide-binding domain-like"/>
    <property type="match status" value="1"/>
</dbReference>
<dbReference type="InterPro" id="IPR025904">
    <property type="entry name" value="Tubulin-like"/>
</dbReference>
<proteinExistence type="predicted"/>
<name>A0A833H3T4_9LEPT</name>
<dbReference type="Pfam" id="PF13809">
    <property type="entry name" value="Tubulin_2"/>
    <property type="match status" value="2"/>
</dbReference>
<gene>
    <name evidence="1" type="ORF">F9K24_04485</name>
</gene>
<dbReference type="AlphaFoldDB" id="A0A833H3T4"/>
<dbReference type="Proteomes" id="UP000460298">
    <property type="component" value="Unassembled WGS sequence"/>
</dbReference>
<evidence type="ECO:0000313" key="2">
    <source>
        <dbReference type="Proteomes" id="UP000460298"/>
    </source>
</evidence>
<evidence type="ECO:0008006" key="3">
    <source>
        <dbReference type="Google" id="ProtNLM"/>
    </source>
</evidence>